<evidence type="ECO:0000259" key="4">
    <source>
        <dbReference type="PROSITE" id="PS51071"/>
    </source>
</evidence>
<evidence type="ECO:0000256" key="2">
    <source>
        <dbReference type="ARBA" id="ARBA00023125"/>
    </source>
</evidence>
<dbReference type="PANTHER" id="PTHR30514:SF21">
    <property type="entry name" value="RPIR-FAMILY TRANSCRIPTIONAL REGULATOR"/>
    <property type="match status" value="1"/>
</dbReference>
<dbReference type="Proteomes" id="UP001060112">
    <property type="component" value="Chromosome"/>
</dbReference>
<evidence type="ECO:0000256" key="1">
    <source>
        <dbReference type="ARBA" id="ARBA00023015"/>
    </source>
</evidence>
<dbReference type="Gene3D" id="3.40.50.10490">
    <property type="entry name" value="Glucose-6-phosphate isomerase like protein, domain 1"/>
    <property type="match status" value="1"/>
</dbReference>
<keyword evidence="7" id="KW-1185">Reference proteome</keyword>
<dbReference type="PROSITE" id="PS51464">
    <property type="entry name" value="SIS"/>
    <property type="match status" value="1"/>
</dbReference>
<dbReference type="InterPro" id="IPR047640">
    <property type="entry name" value="RpiR-like"/>
</dbReference>
<evidence type="ECO:0000313" key="6">
    <source>
        <dbReference type="EMBL" id="UTY39753.1"/>
    </source>
</evidence>
<evidence type="ECO:0000256" key="3">
    <source>
        <dbReference type="ARBA" id="ARBA00023163"/>
    </source>
</evidence>
<sequence length="264" mass="30495">MNPKEHIRLHETEFTKSEKIIEEYVLKNFDTISSYPIQEVAKKCKVSKSALLRFCQKCGFRGYSEFRYEVSRYVHSMVEMDTDDDNSSSIYLSLYANRIQQLQQSTSSQFLDHIIQLIKDAYKIKIYGIHETGLSAQYLSYRLCTIGIDSEAIVNSSIMTEKALMSNQDDLNIFLSLSAETTVIKDAIQYAYESHSKIILVTQNNHHSFHQKIDKEIILPTFNNEDLHFFIDSQALVFITIDLIINHLAKNLQNQKNKTVCTAL</sequence>
<dbReference type="InterPro" id="IPR036388">
    <property type="entry name" value="WH-like_DNA-bd_sf"/>
</dbReference>
<proteinExistence type="predicted"/>
<keyword evidence="3" id="KW-0804">Transcription</keyword>
<dbReference type="PANTHER" id="PTHR30514">
    <property type="entry name" value="GLUCOKINASE"/>
    <property type="match status" value="1"/>
</dbReference>
<name>A0ABY5I4V7_9FIRM</name>
<dbReference type="InterPro" id="IPR000281">
    <property type="entry name" value="HTH_RpiR"/>
</dbReference>
<dbReference type="PROSITE" id="PS51071">
    <property type="entry name" value="HTH_RPIR"/>
    <property type="match status" value="1"/>
</dbReference>
<dbReference type="InterPro" id="IPR035472">
    <property type="entry name" value="RpiR-like_SIS"/>
</dbReference>
<feature type="domain" description="HTH rpiR-type" evidence="4">
    <location>
        <begin position="1"/>
        <end position="77"/>
    </location>
</feature>
<evidence type="ECO:0000313" key="7">
    <source>
        <dbReference type="Proteomes" id="UP001060112"/>
    </source>
</evidence>
<reference evidence="6" key="1">
    <citation type="submission" date="2022-07" db="EMBL/GenBank/DDBJ databases">
        <title>Faecal culturing of patients with breast cancer.</title>
        <authorList>
            <person name="Teng N.M.Y."/>
            <person name="Kiu R."/>
            <person name="Evans R."/>
            <person name="Baker D.J."/>
            <person name="Zenner C."/>
            <person name="Robinson S.D."/>
            <person name="Hall L.J."/>
        </authorList>
    </citation>
    <scope>NUCLEOTIDE SEQUENCE</scope>
    <source>
        <strain evidence="6">LH1062</strain>
    </source>
</reference>
<keyword evidence="2" id="KW-0238">DNA-binding</keyword>
<dbReference type="Gene3D" id="1.10.10.10">
    <property type="entry name" value="Winged helix-like DNA-binding domain superfamily/Winged helix DNA-binding domain"/>
    <property type="match status" value="1"/>
</dbReference>
<dbReference type="RefSeq" id="WP_290141122.1">
    <property type="nucleotide sequence ID" value="NZ_CP101620.1"/>
</dbReference>
<dbReference type="EMBL" id="CP101620">
    <property type="protein sequence ID" value="UTY39753.1"/>
    <property type="molecule type" value="Genomic_DNA"/>
</dbReference>
<dbReference type="InterPro" id="IPR009057">
    <property type="entry name" value="Homeodomain-like_sf"/>
</dbReference>
<organism evidence="6 7">
    <name type="scientific">Allocoprobacillus halotolerans</name>
    <dbReference type="NCBI Taxonomy" id="2944914"/>
    <lineage>
        <taxon>Bacteria</taxon>
        <taxon>Bacillati</taxon>
        <taxon>Bacillota</taxon>
        <taxon>Erysipelotrichia</taxon>
        <taxon>Erysipelotrichales</taxon>
        <taxon>Erysipelotrichaceae</taxon>
        <taxon>Allocoprobacillus</taxon>
    </lineage>
</organism>
<evidence type="ECO:0000259" key="5">
    <source>
        <dbReference type="PROSITE" id="PS51464"/>
    </source>
</evidence>
<dbReference type="Pfam" id="PF01418">
    <property type="entry name" value="HTH_6"/>
    <property type="match status" value="1"/>
</dbReference>
<protein>
    <submittedName>
        <fullName evidence="6">MurR/RpiR family transcriptional regulator</fullName>
    </submittedName>
</protein>
<dbReference type="InterPro" id="IPR001347">
    <property type="entry name" value="SIS_dom"/>
</dbReference>
<keyword evidence="1" id="KW-0805">Transcription regulation</keyword>
<dbReference type="Pfam" id="PF01380">
    <property type="entry name" value="SIS"/>
    <property type="match status" value="1"/>
</dbReference>
<gene>
    <name evidence="6" type="ORF">NMU03_02775</name>
</gene>
<dbReference type="InterPro" id="IPR046348">
    <property type="entry name" value="SIS_dom_sf"/>
</dbReference>
<feature type="domain" description="SIS" evidence="5">
    <location>
        <begin position="114"/>
        <end position="258"/>
    </location>
</feature>
<dbReference type="SUPFAM" id="SSF46689">
    <property type="entry name" value="Homeodomain-like"/>
    <property type="match status" value="1"/>
</dbReference>
<dbReference type="SUPFAM" id="SSF53697">
    <property type="entry name" value="SIS domain"/>
    <property type="match status" value="1"/>
</dbReference>
<dbReference type="CDD" id="cd05013">
    <property type="entry name" value="SIS_RpiR"/>
    <property type="match status" value="1"/>
</dbReference>
<accession>A0ABY5I4V7</accession>